<sequence length="427" mass="47414">MSSPKGSPKLSVDSSSKGKDFQTDRANSTPKADWSADVEGVPGASEPPRDPFQLSLRVKTDAEISELRRRRKGKDVARYHAKQNELIESLLKSMDEHTEAGRQAEEALRLPIKVAVRGSLFANFCLAVYAAAISASLSLIATGIDSLFDFGTNVLMYWIYHKARNLDVNKWPVGGNRLECIGNIDRCEYSYDGSKFHANVEAYRMGAVNLVVIVESARDLISVGTDKPFKVPALIAVGVALGIKFILFLYCFSLRNKSDQVRVLWEDHRNDLFINGFGLLMSALGSKVGWYLDPTGAILIALVVIASWCRTIYGQFALLAGRAAPHEFIQLIVYNAMTFSDDIEKVDTVRAYHSGPEYFVEVDIVMDANTPLWKAHDLSQKLQDKIEALPNVERAFVHVDHETTHTPVRALFIFPSDNIPQSVFAGT</sequence>
<reference evidence="1" key="1">
    <citation type="submission" date="2021-02" db="EMBL/GenBank/DDBJ databases">
        <authorList>
            <consortium name="DOE Joint Genome Institute"/>
            <person name="Ahrendt S."/>
            <person name="Looney B.P."/>
            <person name="Miyauchi S."/>
            <person name="Morin E."/>
            <person name="Drula E."/>
            <person name="Courty P.E."/>
            <person name="Chicoki N."/>
            <person name="Fauchery L."/>
            <person name="Kohler A."/>
            <person name="Kuo A."/>
            <person name="Labutti K."/>
            <person name="Pangilinan J."/>
            <person name="Lipzen A."/>
            <person name="Riley R."/>
            <person name="Andreopoulos W."/>
            <person name="He G."/>
            <person name="Johnson J."/>
            <person name="Barry K.W."/>
            <person name="Grigoriev I.V."/>
            <person name="Nagy L."/>
            <person name="Hibbett D."/>
            <person name="Henrissat B."/>
            <person name="Matheny P.B."/>
            <person name="Labbe J."/>
            <person name="Martin F."/>
        </authorList>
    </citation>
    <scope>NUCLEOTIDE SEQUENCE</scope>
    <source>
        <strain evidence="1">EC-137</strain>
    </source>
</reference>
<proteinExistence type="predicted"/>
<gene>
    <name evidence="1" type="ORF">K488DRAFT_86989</name>
</gene>
<comment type="caution">
    <text evidence="1">The sequence shown here is derived from an EMBL/GenBank/DDBJ whole genome shotgun (WGS) entry which is preliminary data.</text>
</comment>
<dbReference type="Proteomes" id="UP000814128">
    <property type="component" value="Unassembled WGS sequence"/>
</dbReference>
<organism evidence="1 2">
    <name type="scientific">Vararia minispora EC-137</name>
    <dbReference type="NCBI Taxonomy" id="1314806"/>
    <lineage>
        <taxon>Eukaryota</taxon>
        <taxon>Fungi</taxon>
        <taxon>Dikarya</taxon>
        <taxon>Basidiomycota</taxon>
        <taxon>Agaricomycotina</taxon>
        <taxon>Agaricomycetes</taxon>
        <taxon>Russulales</taxon>
        <taxon>Lachnocladiaceae</taxon>
        <taxon>Vararia</taxon>
    </lineage>
</organism>
<dbReference type="EMBL" id="MU273587">
    <property type="protein sequence ID" value="KAI0031246.1"/>
    <property type="molecule type" value="Genomic_DNA"/>
</dbReference>
<keyword evidence="2" id="KW-1185">Reference proteome</keyword>
<evidence type="ECO:0000313" key="2">
    <source>
        <dbReference type="Proteomes" id="UP000814128"/>
    </source>
</evidence>
<accession>A0ACB8QI27</accession>
<protein>
    <submittedName>
        <fullName evidence="1">CDF-like metal transporter</fullName>
    </submittedName>
</protein>
<reference evidence="1" key="2">
    <citation type="journal article" date="2022" name="New Phytol.">
        <title>Evolutionary transition to the ectomycorrhizal habit in the genomes of a hyperdiverse lineage of mushroom-forming fungi.</title>
        <authorList>
            <person name="Looney B."/>
            <person name="Miyauchi S."/>
            <person name="Morin E."/>
            <person name="Drula E."/>
            <person name="Courty P.E."/>
            <person name="Kohler A."/>
            <person name="Kuo A."/>
            <person name="LaButti K."/>
            <person name="Pangilinan J."/>
            <person name="Lipzen A."/>
            <person name="Riley R."/>
            <person name="Andreopoulos W."/>
            <person name="He G."/>
            <person name="Johnson J."/>
            <person name="Nolan M."/>
            <person name="Tritt A."/>
            <person name="Barry K.W."/>
            <person name="Grigoriev I.V."/>
            <person name="Nagy L.G."/>
            <person name="Hibbett D."/>
            <person name="Henrissat B."/>
            <person name="Matheny P.B."/>
            <person name="Labbe J."/>
            <person name="Martin F.M."/>
        </authorList>
    </citation>
    <scope>NUCLEOTIDE SEQUENCE</scope>
    <source>
        <strain evidence="1">EC-137</strain>
    </source>
</reference>
<evidence type="ECO:0000313" key="1">
    <source>
        <dbReference type="EMBL" id="KAI0031246.1"/>
    </source>
</evidence>
<name>A0ACB8QI27_9AGAM</name>